<evidence type="ECO:0000313" key="7">
    <source>
        <dbReference type="EMBL" id="EFJ44092.1"/>
    </source>
</evidence>
<organism evidence="8">
    <name type="scientific">Volvox carteri f. nagariensis</name>
    <dbReference type="NCBI Taxonomy" id="3068"/>
    <lineage>
        <taxon>Eukaryota</taxon>
        <taxon>Viridiplantae</taxon>
        <taxon>Chlorophyta</taxon>
        <taxon>core chlorophytes</taxon>
        <taxon>Chlorophyceae</taxon>
        <taxon>CS clade</taxon>
        <taxon>Chlamydomonadales</taxon>
        <taxon>Volvocaceae</taxon>
        <taxon>Volvox</taxon>
    </lineage>
</organism>
<dbReference type="InterPro" id="IPR004344">
    <property type="entry name" value="TTL/TTLL_fam"/>
</dbReference>
<feature type="region of interest" description="Disordered" evidence="6">
    <location>
        <begin position="132"/>
        <end position="154"/>
    </location>
</feature>
<dbReference type="GO" id="GO:0036064">
    <property type="term" value="C:ciliary basal body"/>
    <property type="evidence" value="ECO:0007669"/>
    <property type="project" value="TreeGrafter"/>
</dbReference>
<dbReference type="GO" id="GO:0015631">
    <property type="term" value="F:tubulin binding"/>
    <property type="evidence" value="ECO:0007669"/>
    <property type="project" value="TreeGrafter"/>
</dbReference>
<feature type="region of interest" description="Disordered" evidence="6">
    <location>
        <begin position="397"/>
        <end position="427"/>
    </location>
</feature>
<dbReference type="Pfam" id="PF03133">
    <property type="entry name" value="TTL"/>
    <property type="match status" value="1"/>
</dbReference>
<dbReference type="GO" id="GO:0000226">
    <property type="term" value="P:microtubule cytoskeleton organization"/>
    <property type="evidence" value="ECO:0007669"/>
    <property type="project" value="TreeGrafter"/>
</dbReference>
<dbReference type="KEGG" id="vcn:VOLCADRAFT_106564"/>
<keyword evidence="2" id="KW-0547">Nucleotide-binding</keyword>
<dbReference type="RefSeq" id="XP_002954893.1">
    <property type="nucleotide sequence ID" value="XM_002954847.1"/>
</dbReference>
<dbReference type="OrthoDB" id="202825at2759"/>
<evidence type="ECO:0000313" key="8">
    <source>
        <dbReference type="Proteomes" id="UP000001058"/>
    </source>
</evidence>
<dbReference type="GeneID" id="9621570"/>
<dbReference type="GO" id="GO:0070740">
    <property type="term" value="F:tubulin-glutamic acid ligase activity"/>
    <property type="evidence" value="ECO:0007669"/>
    <property type="project" value="TreeGrafter"/>
</dbReference>
<proteinExistence type="predicted"/>
<keyword evidence="3" id="KW-0067">ATP-binding</keyword>
<dbReference type="AlphaFoldDB" id="D8U877"/>
<dbReference type="PANTHER" id="PTHR12241">
    <property type="entry name" value="TUBULIN POLYGLUTAMYLASE"/>
    <property type="match status" value="1"/>
</dbReference>
<dbReference type="GO" id="GO:0005524">
    <property type="term" value="F:ATP binding"/>
    <property type="evidence" value="ECO:0007669"/>
    <property type="project" value="UniProtKB-KW"/>
</dbReference>
<keyword evidence="1" id="KW-0436">Ligase</keyword>
<reference evidence="7 8" key="1">
    <citation type="journal article" date="2010" name="Science">
        <title>Genomic analysis of organismal complexity in the multicellular green alga Volvox carteri.</title>
        <authorList>
            <person name="Prochnik S.E."/>
            <person name="Umen J."/>
            <person name="Nedelcu A.M."/>
            <person name="Hallmann A."/>
            <person name="Miller S.M."/>
            <person name="Nishii I."/>
            <person name="Ferris P."/>
            <person name="Kuo A."/>
            <person name="Mitros T."/>
            <person name="Fritz-Laylin L.K."/>
            <person name="Hellsten U."/>
            <person name="Chapman J."/>
            <person name="Simakov O."/>
            <person name="Rensing S.A."/>
            <person name="Terry A."/>
            <person name="Pangilinan J."/>
            <person name="Kapitonov V."/>
            <person name="Jurka J."/>
            <person name="Salamov A."/>
            <person name="Shapiro H."/>
            <person name="Schmutz J."/>
            <person name="Grimwood J."/>
            <person name="Lindquist E."/>
            <person name="Lucas S."/>
            <person name="Grigoriev I.V."/>
            <person name="Schmitt R."/>
            <person name="Kirk D."/>
            <person name="Rokhsar D.S."/>
        </authorList>
    </citation>
    <scope>NUCLEOTIDE SEQUENCE [LARGE SCALE GENOMIC DNA]</scope>
    <source>
        <strain evidence="8">f. Nagariensis / Eve</strain>
    </source>
</reference>
<dbReference type="InParanoid" id="D8U877"/>
<comment type="catalytic activity">
    <reaction evidence="5">
        <text>L-glutamyl-[protein] + L-glutamate + ATP = gamma-L-glutamyl-L-glutamyl-[protein] + ADP + phosphate + H(+)</text>
        <dbReference type="Rhea" id="RHEA:60144"/>
        <dbReference type="Rhea" id="RHEA-COMP:10208"/>
        <dbReference type="Rhea" id="RHEA-COMP:15517"/>
        <dbReference type="ChEBI" id="CHEBI:15378"/>
        <dbReference type="ChEBI" id="CHEBI:29973"/>
        <dbReference type="ChEBI" id="CHEBI:29985"/>
        <dbReference type="ChEBI" id="CHEBI:30616"/>
        <dbReference type="ChEBI" id="CHEBI:43474"/>
        <dbReference type="ChEBI" id="CHEBI:143622"/>
        <dbReference type="ChEBI" id="CHEBI:456216"/>
    </reaction>
    <physiologicalReaction direction="left-to-right" evidence="5">
        <dbReference type="Rhea" id="RHEA:60145"/>
    </physiologicalReaction>
</comment>
<evidence type="ECO:0000256" key="6">
    <source>
        <dbReference type="SAM" id="MobiDB-lite"/>
    </source>
</evidence>
<evidence type="ECO:0000256" key="4">
    <source>
        <dbReference type="ARBA" id="ARBA00041448"/>
    </source>
</evidence>
<gene>
    <name evidence="7" type="ORF">VOLCADRAFT_106564</name>
</gene>
<protein>
    <recommendedName>
        <fullName evidence="4">Tubulin--tyrosine ligase-like protein 5</fullName>
    </recommendedName>
</protein>
<accession>D8U877</accession>
<feature type="region of interest" description="Disordered" evidence="6">
    <location>
        <begin position="290"/>
        <end position="325"/>
    </location>
</feature>
<evidence type="ECO:0000256" key="5">
    <source>
        <dbReference type="ARBA" id="ARBA00049274"/>
    </source>
</evidence>
<dbReference type="PANTHER" id="PTHR12241:SF145">
    <property type="entry name" value="TUBULIN POLYGLUTAMYLASE TTLL5"/>
    <property type="match status" value="1"/>
</dbReference>
<dbReference type="EMBL" id="GL378367">
    <property type="protein sequence ID" value="EFJ44092.1"/>
    <property type="molecule type" value="Genomic_DNA"/>
</dbReference>
<dbReference type="Gene3D" id="3.30.470.20">
    <property type="entry name" value="ATP-grasp fold, B domain"/>
    <property type="match status" value="1"/>
</dbReference>
<feature type="region of interest" description="Disordered" evidence="6">
    <location>
        <begin position="1"/>
        <end position="37"/>
    </location>
</feature>
<dbReference type="Proteomes" id="UP000001058">
    <property type="component" value="Unassembled WGS sequence"/>
</dbReference>
<feature type="compositionally biased region" description="Gly residues" evidence="6">
    <location>
        <begin position="313"/>
        <end position="325"/>
    </location>
</feature>
<sequence length="579" mass="62623">MQLEHLVARGPETAAAVTRRHPGFASEDPRQSTSAPACSLGYLSQSARSKKRAGFRTHALPVDRHNGGGAHPPLFDQRIPPSVDLRRVALVPERITAAPRAPFRFWVDELLWSQGRVAVELFEAVLTEAGGVRTGGPSRQEERELRRWRRRRQQQQLTAEEAAEAAAAPGPSLGSSNMECWEVLWTKSTYAISAARSMRPGQLHSTSLEADLLTDSTTPLRCGLVWCGLVSAVIGLNCLTMKKRLLLTLRGALGPEAAFAITPCSFALPEDMGAWEDFLKRQQQHYNRHNRNNQQQGMQSQGREEGQGDDGGDGGGGGNVSGNGAGGDIGGFGSSLWILKTGQDAASKPASLVYRVRSPILNLPLSVPPAVNNSFLGAMSTRRGLVLFSTDPYDKAAAERQQPRGGGGGGAAAAGPPLSPPPPESSAAAAHYQLPASHITNYARNNNTLVWGLHQLAEHLGPARFSGVWEALRGACSRALAAAAPSLVEAHAWLRPAVQEYGFQVLGVDFLLDERLKPWLLEFNSAPSIMVQHEDDATRALVYEQKYGMLRDTWEVVRCRVYPREPAEVGQGGVCQRVL</sequence>
<evidence type="ECO:0000256" key="1">
    <source>
        <dbReference type="ARBA" id="ARBA00022598"/>
    </source>
</evidence>
<keyword evidence="8" id="KW-1185">Reference proteome</keyword>
<evidence type="ECO:0000256" key="2">
    <source>
        <dbReference type="ARBA" id="ARBA00022741"/>
    </source>
</evidence>
<evidence type="ECO:0000256" key="3">
    <source>
        <dbReference type="ARBA" id="ARBA00022840"/>
    </source>
</evidence>
<name>D8U877_VOLCA</name>